<feature type="domain" description="CCHC-type" evidence="3">
    <location>
        <begin position="379"/>
        <end position="395"/>
    </location>
</feature>
<sequence length="563" mass="63315">MQLEKAEFATTPSAAISSVLSPDIGISPGAAGDCWSDEYRESLHDRPAVPTKEAETERCLDEEPAWRRSYRQKSQVGPCSVFSGSTMATRVTRSQRADRTSENHELDRDEASVDTDSADVRVVESADPAVQVCVKELEIEALKLQIELQKLKLQSHASNEVGRSDRCGLARYADQLRAVLPPMPVSDELVPAWFRSAENMLRSCEIPDEVQGAIIVPFMNENSRTLVANRAEDRVLSYQEVRDLVLHELKLTPEEYKRRLYACRKGDETWGQFATRLEISLDYYLRSREVSNVQELRALIISDRVKQLMREDMRTYVLQHETAVWLRPHDLAKLAQKYDESTSNRNSGKTANGSSKNGERFDRRTTDRLSQGNERTGIRCYACGESGHYRWQCSQTTPPPAEQGQDRFPTERLAARVVCEPAAVPVDLMYVPLALHIPEGGTTPELMELCAVTERLAEGVDALLTPDTLEKLKQTQREARELAVHIVTAEQNAAEEVDRECQIGVQETPEHQSDEEDHEEGALGRAIRPFASTRAFVAEPRDLLSTAPFAAESPLRRKRSHGD</sequence>
<dbReference type="Proteomes" id="UP000821837">
    <property type="component" value="Chromosome 10"/>
</dbReference>
<dbReference type="VEuPathDB" id="VectorBase:RSAN_041289"/>
<keyword evidence="1" id="KW-0862">Zinc</keyword>
<accession>A0A9D4QC81</accession>
<dbReference type="SUPFAM" id="SSF57756">
    <property type="entry name" value="Retrovirus zinc finger-like domains"/>
    <property type="match status" value="1"/>
</dbReference>
<dbReference type="EMBL" id="JABSTV010001246">
    <property type="protein sequence ID" value="KAH7975740.1"/>
    <property type="molecule type" value="Genomic_DNA"/>
</dbReference>
<keyword evidence="5" id="KW-1185">Reference proteome</keyword>
<evidence type="ECO:0000313" key="5">
    <source>
        <dbReference type="Proteomes" id="UP000821837"/>
    </source>
</evidence>
<dbReference type="PANTHER" id="PTHR46888">
    <property type="entry name" value="ZINC KNUCKLE DOMAINCONTAINING PROTEIN-RELATED"/>
    <property type="match status" value="1"/>
</dbReference>
<feature type="compositionally biased region" description="Basic and acidic residues" evidence="2">
    <location>
        <begin position="357"/>
        <end position="367"/>
    </location>
</feature>
<comment type="caution">
    <text evidence="4">The sequence shown here is derived from an EMBL/GenBank/DDBJ whole genome shotgun (WGS) entry which is preliminary data.</text>
</comment>
<evidence type="ECO:0000313" key="4">
    <source>
        <dbReference type="EMBL" id="KAH7975740.1"/>
    </source>
</evidence>
<feature type="region of interest" description="Disordered" evidence="2">
    <location>
        <begin position="505"/>
        <end position="526"/>
    </location>
</feature>
<dbReference type="GO" id="GO:0003676">
    <property type="term" value="F:nucleic acid binding"/>
    <property type="evidence" value="ECO:0007669"/>
    <property type="project" value="InterPro"/>
</dbReference>
<proteinExistence type="predicted"/>
<keyword evidence="1" id="KW-0863">Zinc-finger</keyword>
<name>A0A9D4QC81_RHISA</name>
<dbReference type="PROSITE" id="PS50158">
    <property type="entry name" value="ZF_CCHC"/>
    <property type="match status" value="1"/>
</dbReference>
<evidence type="ECO:0000256" key="1">
    <source>
        <dbReference type="PROSITE-ProRule" id="PRU00047"/>
    </source>
</evidence>
<reference evidence="4" key="1">
    <citation type="journal article" date="2020" name="Cell">
        <title>Large-Scale Comparative Analyses of Tick Genomes Elucidate Their Genetic Diversity and Vector Capacities.</title>
        <authorList>
            <consortium name="Tick Genome and Microbiome Consortium (TIGMIC)"/>
            <person name="Jia N."/>
            <person name="Wang J."/>
            <person name="Shi W."/>
            <person name="Du L."/>
            <person name="Sun Y."/>
            <person name="Zhan W."/>
            <person name="Jiang J.F."/>
            <person name="Wang Q."/>
            <person name="Zhang B."/>
            <person name="Ji P."/>
            <person name="Bell-Sakyi L."/>
            <person name="Cui X.M."/>
            <person name="Yuan T.T."/>
            <person name="Jiang B.G."/>
            <person name="Yang W.F."/>
            <person name="Lam T.T."/>
            <person name="Chang Q.C."/>
            <person name="Ding S.J."/>
            <person name="Wang X.J."/>
            <person name="Zhu J.G."/>
            <person name="Ruan X.D."/>
            <person name="Zhao L."/>
            <person name="Wei J.T."/>
            <person name="Ye R.Z."/>
            <person name="Que T.C."/>
            <person name="Du C.H."/>
            <person name="Zhou Y.H."/>
            <person name="Cheng J.X."/>
            <person name="Dai P.F."/>
            <person name="Guo W.B."/>
            <person name="Han X.H."/>
            <person name="Huang E.J."/>
            <person name="Li L.F."/>
            <person name="Wei W."/>
            <person name="Gao Y.C."/>
            <person name="Liu J.Z."/>
            <person name="Shao H.Z."/>
            <person name="Wang X."/>
            <person name="Wang C.C."/>
            <person name="Yang T.C."/>
            <person name="Huo Q.B."/>
            <person name="Li W."/>
            <person name="Chen H.Y."/>
            <person name="Chen S.E."/>
            <person name="Zhou L.G."/>
            <person name="Ni X.B."/>
            <person name="Tian J.H."/>
            <person name="Sheng Y."/>
            <person name="Liu T."/>
            <person name="Pan Y.S."/>
            <person name="Xia L.Y."/>
            <person name="Li J."/>
            <person name="Zhao F."/>
            <person name="Cao W.C."/>
        </authorList>
    </citation>
    <scope>NUCLEOTIDE SEQUENCE</scope>
    <source>
        <strain evidence="4">Rsan-2018</strain>
    </source>
</reference>
<keyword evidence="1" id="KW-0479">Metal-binding</keyword>
<protein>
    <recommendedName>
        <fullName evidence="3">CCHC-type domain-containing protein</fullName>
    </recommendedName>
</protein>
<feature type="region of interest" description="Disordered" evidence="2">
    <location>
        <begin position="87"/>
        <end position="113"/>
    </location>
</feature>
<dbReference type="InterPro" id="IPR001878">
    <property type="entry name" value="Znf_CCHC"/>
</dbReference>
<reference evidence="4" key="2">
    <citation type="submission" date="2021-09" db="EMBL/GenBank/DDBJ databases">
        <authorList>
            <person name="Jia N."/>
            <person name="Wang J."/>
            <person name="Shi W."/>
            <person name="Du L."/>
            <person name="Sun Y."/>
            <person name="Zhan W."/>
            <person name="Jiang J."/>
            <person name="Wang Q."/>
            <person name="Zhang B."/>
            <person name="Ji P."/>
            <person name="Sakyi L.B."/>
            <person name="Cui X."/>
            <person name="Yuan T."/>
            <person name="Jiang B."/>
            <person name="Yang W."/>
            <person name="Lam T.T.-Y."/>
            <person name="Chang Q."/>
            <person name="Ding S."/>
            <person name="Wang X."/>
            <person name="Zhu J."/>
            <person name="Ruan X."/>
            <person name="Zhao L."/>
            <person name="Wei J."/>
            <person name="Que T."/>
            <person name="Du C."/>
            <person name="Cheng J."/>
            <person name="Dai P."/>
            <person name="Han X."/>
            <person name="Huang E."/>
            <person name="Gao Y."/>
            <person name="Liu J."/>
            <person name="Shao H."/>
            <person name="Ye R."/>
            <person name="Li L."/>
            <person name="Wei W."/>
            <person name="Wang X."/>
            <person name="Wang C."/>
            <person name="Huo Q."/>
            <person name="Li W."/>
            <person name="Guo W."/>
            <person name="Chen H."/>
            <person name="Chen S."/>
            <person name="Zhou L."/>
            <person name="Zhou L."/>
            <person name="Ni X."/>
            <person name="Tian J."/>
            <person name="Zhou Y."/>
            <person name="Sheng Y."/>
            <person name="Liu T."/>
            <person name="Pan Y."/>
            <person name="Xia L."/>
            <person name="Li J."/>
            <person name="Zhao F."/>
            <person name="Cao W."/>
        </authorList>
    </citation>
    <scope>NUCLEOTIDE SEQUENCE</scope>
    <source>
        <strain evidence="4">Rsan-2018</strain>
        <tissue evidence="4">Larvae</tissue>
    </source>
</reference>
<evidence type="ECO:0000256" key="2">
    <source>
        <dbReference type="SAM" id="MobiDB-lite"/>
    </source>
</evidence>
<organism evidence="4 5">
    <name type="scientific">Rhipicephalus sanguineus</name>
    <name type="common">Brown dog tick</name>
    <name type="synonym">Ixodes sanguineus</name>
    <dbReference type="NCBI Taxonomy" id="34632"/>
    <lineage>
        <taxon>Eukaryota</taxon>
        <taxon>Metazoa</taxon>
        <taxon>Ecdysozoa</taxon>
        <taxon>Arthropoda</taxon>
        <taxon>Chelicerata</taxon>
        <taxon>Arachnida</taxon>
        <taxon>Acari</taxon>
        <taxon>Parasitiformes</taxon>
        <taxon>Ixodida</taxon>
        <taxon>Ixodoidea</taxon>
        <taxon>Ixodidae</taxon>
        <taxon>Rhipicephalinae</taxon>
        <taxon>Rhipicephalus</taxon>
        <taxon>Rhipicephalus</taxon>
    </lineage>
</organism>
<gene>
    <name evidence="4" type="ORF">HPB52_004660</name>
</gene>
<dbReference type="AlphaFoldDB" id="A0A9D4QC81"/>
<feature type="region of interest" description="Disordered" evidence="2">
    <location>
        <begin position="337"/>
        <end position="370"/>
    </location>
</feature>
<dbReference type="PANTHER" id="PTHR46888:SF1">
    <property type="entry name" value="RIBONUCLEASE H"/>
    <property type="match status" value="1"/>
</dbReference>
<dbReference type="GO" id="GO:0008270">
    <property type="term" value="F:zinc ion binding"/>
    <property type="evidence" value="ECO:0007669"/>
    <property type="project" value="UniProtKB-KW"/>
</dbReference>
<feature type="region of interest" description="Disordered" evidence="2">
    <location>
        <begin position="544"/>
        <end position="563"/>
    </location>
</feature>
<feature type="compositionally biased region" description="Basic and acidic residues" evidence="2">
    <location>
        <begin position="95"/>
        <end position="111"/>
    </location>
</feature>
<dbReference type="InterPro" id="IPR036875">
    <property type="entry name" value="Znf_CCHC_sf"/>
</dbReference>
<evidence type="ECO:0000259" key="3">
    <source>
        <dbReference type="PROSITE" id="PS50158"/>
    </source>
</evidence>
<feature type="compositionally biased region" description="Polar residues" evidence="2">
    <location>
        <begin position="343"/>
        <end position="356"/>
    </location>
</feature>
<dbReference type="VEuPathDB" id="VectorBase:RSAN_035515"/>